<sequence length="222" mass="23827">MTLYLTEIESSGGSLFSVPGTIPPSVQRPNELPHQKPSSVATTSENSSAHPFRSRKSVLSGEEGKTAAQDESRSVDSLDALKSVRTDISVAGSNGSLNAGAKTVCPISETTLLNGYESESPDEIALTKTACAYGCKLLQRGLDFVVLWLPGEGMVRVQVLHVLPFDSTRKCMSIIVRHPGTDEVVLYTKGADSVIMEKLAPEQGAFYVFVNSSVLFLNAHRP</sequence>
<dbReference type="SUPFAM" id="SSF81660">
    <property type="entry name" value="Metal cation-transporting ATPase, ATP-binding domain N"/>
    <property type="match status" value="1"/>
</dbReference>
<evidence type="ECO:0000313" key="3">
    <source>
        <dbReference type="Proteomes" id="UP000281553"/>
    </source>
</evidence>
<name>A0A3P7RGU8_DIBLA</name>
<dbReference type="GO" id="GO:0140326">
    <property type="term" value="F:ATPase-coupled intramembrane lipid transporter activity"/>
    <property type="evidence" value="ECO:0007669"/>
    <property type="project" value="TreeGrafter"/>
</dbReference>
<dbReference type="AlphaFoldDB" id="A0A3P7RGU8"/>
<feature type="compositionally biased region" description="Basic and acidic residues" evidence="1">
    <location>
        <begin position="62"/>
        <end position="74"/>
    </location>
</feature>
<accession>A0A3P7RGU8</accession>
<feature type="compositionally biased region" description="Polar residues" evidence="1">
    <location>
        <begin position="36"/>
        <end position="49"/>
    </location>
</feature>
<dbReference type="EMBL" id="UYRU01096980">
    <property type="protein sequence ID" value="VDN39889.1"/>
    <property type="molecule type" value="Genomic_DNA"/>
</dbReference>
<gene>
    <name evidence="2" type="ORF">DILT_LOCUS18051</name>
</gene>
<protein>
    <submittedName>
        <fullName evidence="2">Uncharacterized protein</fullName>
    </submittedName>
</protein>
<dbReference type="Proteomes" id="UP000281553">
    <property type="component" value="Unassembled WGS sequence"/>
</dbReference>
<dbReference type="PANTHER" id="PTHR24092:SF218">
    <property type="entry name" value="PHOSPHOLIPID-TRANSPORTING ATPASE"/>
    <property type="match status" value="1"/>
</dbReference>
<dbReference type="GO" id="GO:0005886">
    <property type="term" value="C:plasma membrane"/>
    <property type="evidence" value="ECO:0007669"/>
    <property type="project" value="TreeGrafter"/>
</dbReference>
<evidence type="ECO:0000313" key="2">
    <source>
        <dbReference type="EMBL" id="VDN39889.1"/>
    </source>
</evidence>
<dbReference type="OrthoDB" id="377733at2759"/>
<dbReference type="GO" id="GO:0045332">
    <property type="term" value="P:phospholipid translocation"/>
    <property type="evidence" value="ECO:0007669"/>
    <property type="project" value="TreeGrafter"/>
</dbReference>
<dbReference type="GO" id="GO:0000166">
    <property type="term" value="F:nucleotide binding"/>
    <property type="evidence" value="ECO:0007669"/>
    <property type="project" value="InterPro"/>
</dbReference>
<reference evidence="2 3" key="1">
    <citation type="submission" date="2018-11" db="EMBL/GenBank/DDBJ databases">
        <authorList>
            <consortium name="Pathogen Informatics"/>
        </authorList>
    </citation>
    <scope>NUCLEOTIDE SEQUENCE [LARGE SCALE GENOMIC DNA]</scope>
</reference>
<evidence type="ECO:0000256" key="1">
    <source>
        <dbReference type="SAM" id="MobiDB-lite"/>
    </source>
</evidence>
<dbReference type="InterPro" id="IPR023299">
    <property type="entry name" value="ATPase_P-typ_cyto_dom_N"/>
</dbReference>
<keyword evidence="3" id="KW-1185">Reference proteome</keyword>
<feature type="region of interest" description="Disordered" evidence="1">
    <location>
        <begin position="13"/>
        <end position="74"/>
    </location>
</feature>
<dbReference type="PANTHER" id="PTHR24092">
    <property type="entry name" value="PROBABLE PHOSPHOLIPID-TRANSPORTING ATPASE"/>
    <property type="match status" value="1"/>
</dbReference>
<proteinExistence type="predicted"/>
<dbReference type="Gene3D" id="3.40.1110.10">
    <property type="entry name" value="Calcium-transporting ATPase, cytoplasmic domain N"/>
    <property type="match status" value="1"/>
</dbReference>
<organism evidence="2 3">
    <name type="scientific">Dibothriocephalus latus</name>
    <name type="common">Fish tapeworm</name>
    <name type="synonym">Diphyllobothrium latum</name>
    <dbReference type="NCBI Taxonomy" id="60516"/>
    <lineage>
        <taxon>Eukaryota</taxon>
        <taxon>Metazoa</taxon>
        <taxon>Spiralia</taxon>
        <taxon>Lophotrochozoa</taxon>
        <taxon>Platyhelminthes</taxon>
        <taxon>Cestoda</taxon>
        <taxon>Eucestoda</taxon>
        <taxon>Diphyllobothriidea</taxon>
        <taxon>Diphyllobothriidae</taxon>
        <taxon>Dibothriocephalus</taxon>
    </lineage>
</organism>
<dbReference type="Pfam" id="PF13246">
    <property type="entry name" value="Cation_ATPase"/>
    <property type="match status" value="1"/>
</dbReference>